<dbReference type="GO" id="GO:0012505">
    <property type="term" value="C:endomembrane system"/>
    <property type="evidence" value="ECO:0007669"/>
    <property type="project" value="TreeGrafter"/>
</dbReference>
<keyword evidence="1" id="KW-0812">Transmembrane</keyword>
<dbReference type="GO" id="GO:0004620">
    <property type="term" value="F:phospholipase activity"/>
    <property type="evidence" value="ECO:0007669"/>
    <property type="project" value="TreeGrafter"/>
</dbReference>
<name>A0A232FKP5_9HYME</name>
<dbReference type="OrthoDB" id="6412627at2759"/>
<dbReference type="SUPFAM" id="SSF53474">
    <property type="entry name" value="alpha/beta-Hydrolases"/>
    <property type="match status" value="1"/>
</dbReference>
<dbReference type="GO" id="GO:0047372">
    <property type="term" value="F:monoacylglycerol lipase activity"/>
    <property type="evidence" value="ECO:0007669"/>
    <property type="project" value="TreeGrafter"/>
</dbReference>
<feature type="domain" description="Phosphatidylserine Lipase ABHD16 N-terminal" evidence="3">
    <location>
        <begin position="6"/>
        <end position="136"/>
    </location>
</feature>
<evidence type="ECO:0000256" key="1">
    <source>
        <dbReference type="SAM" id="Phobius"/>
    </source>
</evidence>
<dbReference type="InterPro" id="IPR029058">
    <property type="entry name" value="AB_hydrolase_fold"/>
</dbReference>
<evidence type="ECO:0000313" key="4">
    <source>
        <dbReference type="EMBL" id="OXU31235.1"/>
    </source>
</evidence>
<dbReference type="PANTHER" id="PTHR12277">
    <property type="entry name" value="ALPHA/BETA HYDROLASE DOMAIN-CONTAINING PROTEIN"/>
    <property type="match status" value="1"/>
</dbReference>
<dbReference type="Pfam" id="PF00561">
    <property type="entry name" value="Abhydrolase_1"/>
    <property type="match status" value="1"/>
</dbReference>
<dbReference type="InterPro" id="IPR000073">
    <property type="entry name" value="AB_hydrolase_1"/>
</dbReference>
<dbReference type="Proteomes" id="UP000215335">
    <property type="component" value="Unassembled WGS sequence"/>
</dbReference>
<dbReference type="GO" id="GO:0052651">
    <property type="term" value="P:monoacylglycerol catabolic process"/>
    <property type="evidence" value="ECO:0007669"/>
    <property type="project" value="TreeGrafter"/>
</dbReference>
<reference evidence="4 5" key="1">
    <citation type="journal article" date="2017" name="Curr. Biol.">
        <title>The Evolution of Venom by Co-option of Single-Copy Genes.</title>
        <authorList>
            <person name="Martinson E.O."/>
            <person name="Mrinalini"/>
            <person name="Kelkar Y.D."/>
            <person name="Chang C.H."/>
            <person name="Werren J.H."/>
        </authorList>
    </citation>
    <scope>NUCLEOTIDE SEQUENCE [LARGE SCALE GENOMIC DNA]</scope>
    <source>
        <strain evidence="4 5">Alberta</strain>
        <tissue evidence="4">Whole body</tissue>
    </source>
</reference>
<dbReference type="AlphaFoldDB" id="A0A232FKP5"/>
<feature type="transmembrane region" description="Helical" evidence="1">
    <location>
        <begin position="80"/>
        <end position="100"/>
    </location>
</feature>
<dbReference type="Gene3D" id="3.40.50.1820">
    <property type="entry name" value="alpha/beta hydrolase"/>
    <property type="match status" value="1"/>
</dbReference>
<keyword evidence="5" id="KW-1185">Reference proteome</keyword>
<protein>
    <submittedName>
        <fullName evidence="4">Uncharacterized protein</fullName>
    </submittedName>
</protein>
<dbReference type="InterPro" id="IPR054518">
    <property type="entry name" value="ABHD16_N"/>
</dbReference>
<dbReference type="PANTHER" id="PTHR12277:SF72">
    <property type="entry name" value="BAT5L PROTEIN"/>
    <property type="match status" value="1"/>
</dbReference>
<evidence type="ECO:0000313" key="5">
    <source>
        <dbReference type="Proteomes" id="UP000215335"/>
    </source>
</evidence>
<accession>A0A232FKP5</accession>
<evidence type="ECO:0000259" key="2">
    <source>
        <dbReference type="Pfam" id="PF00561"/>
    </source>
</evidence>
<comment type="caution">
    <text evidence="4">The sequence shown here is derived from an EMBL/GenBank/DDBJ whole genome shotgun (WGS) entry which is preliminary data.</text>
</comment>
<evidence type="ECO:0000259" key="3">
    <source>
        <dbReference type="Pfam" id="PF22990"/>
    </source>
</evidence>
<dbReference type="EMBL" id="NNAY01000075">
    <property type="protein sequence ID" value="OXU31235.1"/>
    <property type="molecule type" value="Genomic_DNA"/>
</dbReference>
<keyword evidence="1" id="KW-1133">Transmembrane helix</keyword>
<dbReference type="Pfam" id="PF22990">
    <property type="entry name" value="ABHD16_N"/>
    <property type="match status" value="1"/>
</dbReference>
<gene>
    <name evidence="4" type="ORF">TSAR_014769</name>
</gene>
<keyword evidence="1" id="KW-0472">Membrane</keyword>
<sequence>MSLIRTLWQCTFSPRLYKFYEVSWVGRLIDKPYEAKGLERWGDQVVISFVTAWSFTIYAIPLIVIAMFRRGSPLADAYTISQFVTGAGIILVTSLMARGYSRAKNPTYLKFIKVLDDARSHYNAETKQELGKYDFEFWAWPVDFNISAIEKTDLKPKLTLQNMEATDRALSPRRRDSILAVPCKILSYGIAHTVALKLIYPGSISLVNWAMRGMLLQGRVDLVKIGAERFKLLTSDNNEIDAIFLDRRHKTSNGAILVITCEGNCGFYEVGIITTPLNKGYSVLGWNHPGFGGSTGAPYPDQEENAIDCVMKFAIHKLGFAENKIILNGWSIGGYTSTWAAMNYPSIHSLLVDATFDDILPLALARMPTSIEPLVRNVIRNHFNLNVAAQLNKYDGRVLIVRRTDDEMICVPDNSLEGNRGNKLLEKMLLRRYPHLFANSPDSFIYLSKLLEAPTFAEKRLILDDREVDQGRCIDLIGQDILANNSIIKYPSSLGRELDSKTKQQLVLYLATMYMEDQNSQHCTPLSTELFHSGWDPMSTIKDK</sequence>
<feature type="transmembrane region" description="Helical" evidence="1">
    <location>
        <begin position="45"/>
        <end position="68"/>
    </location>
</feature>
<dbReference type="GO" id="GO:0006660">
    <property type="term" value="P:phosphatidylserine catabolic process"/>
    <property type="evidence" value="ECO:0007669"/>
    <property type="project" value="TreeGrafter"/>
</dbReference>
<proteinExistence type="predicted"/>
<dbReference type="STRING" id="543379.A0A232FKP5"/>
<organism evidence="4 5">
    <name type="scientific">Trichomalopsis sarcophagae</name>
    <dbReference type="NCBI Taxonomy" id="543379"/>
    <lineage>
        <taxon>Eukaryota</taxon>
        <taxon>Metazoa</taxon>
        <taxon>Ecdysozoa</taxon>
        <taxon>Arthropoda</taxon>
        <taxon>Hexapoda</taxon>
        <taxon>Insecta</taxon>
        <taxon>Pterygota</taxon>
        <taxon>Neoptera</taxon>
        <taxon>Endopterygota</taxon>
        <taxon>Hymenoptera</taxon>
        <taxon>Apocrita</taxon>
        <taxon>Proctotrupomorpha</taxon>
        <taxon>Chalcidoidea</taxon>
        <taxon>Pteromalidae</taxon>
        <taxon>Pteromalinae</taxon>
        <taxon>Trichomalopsis</taxon>
    </lineage>
</organism>
<feature type="domain" description="AB hydrolase-1" evidence="2">
    <location>
        <begin position="257"/>
        <end position="412"/>
    </location>
</feature>